<dbReference type="InterPro" id="IPR001853">
    <property type="entry name" value="DSBA-like_thioredoxin_dom"/>
</dbReference>
<dbReference type="GO" id="GO:0016853">
    <property type="term" value="F:isomerase activity"/>
    <property type="evidence" value="ECO:0007669"/>
    <property type="project" value="UniProtKB-KW"/>
</dbReference>
<dbReference type="InterPro" id="IPR036249">
    <property type="entry name" value="Thioredoxin-like_sf"/>
</dbReference>
<name>A0ABU1HX96_9MICO</name>
<keyword evidence="2" id="KW-0413">Isomerase</keyword>
<dbReference type="Pfam" id="PF01323">
    <property type="entry name" value="DSBA"/>
    <property type="match status" value="1"/>
</dbReference>
<comment type="caution">
    <text evidence="2">The sequence shown here is derived from an EMBL/GenBank/DDBJ whole genome shotgun (WGS) entry which is preliminary data.</text>
</comment>
<evidence type="ECO:0000313" key="2">
    <source>
        <dbReference type="EMBL" id="MDR6166036.1"/>
    </source>
</evidence>
<reference evidence="2 3" key="1">
    <citation type="submission" date="2023-08" db="EMBL/GenBank/DDBJ databases">
        <title>Functional and genomic diversity of the sorghum phyllosphere microbiome.</title>
        <authorList>
            <person name="Shade A."/>
        </authorList>
    </citation>
    <scope>NUCLEOTIDE SEQUENCE [LARGE SCALE GENOMIC DNA]</scope>
    <source>
        <strain evidence="2 3">SORGH_AS_0919</strain>
    </source>
</reference>
<protein>
    <submittedName>
        <fullName evidence="2">DsbA family dithiol-disulfide isomerase</fullName>
    </submittedName>
</protein>
<accession>A0ABU1HX96</accession>
<keyword evidence="3" id="KW-1185">Reference proteome</keyword>
<sequence length="246" mass="26990">MLRPRDAVAGIARARRDVAPGVTDAIKIDVWSDIACPWCYIGKRNLESGLAATADDEDAPRVEVTFHSFELSPDTPVDFEGDELDFLSSHKGMPREQVEQMLENVTGVAKDAGLDYHFDILQHTNTVKAHELLHAAKAEGRQHEMAERLMAAYFTEGRHVGRIDELVELAAEVGLDRDAIRAALESGEHLPAVRADQDQARAYGINGVPFFVIDGRYGVSGAQPAEAFAQIARQVWAERNGVETAS</sequence>
<evidence type="ECO:0000259" key="1">
    <source>
        <dbReference type="Pfam" id="PF01323"/>
    </source>
</evidence>
<dbReference type="PANTHER" id="PTHR13887">
    <property type="entry name" value="GLUTATHIONE S-TRANSFERASE KAPPA"/>
    <property type="match status" value="1"/>
</dbReference>
<dbReference type="SUPFAM" id="SSF52833">
    <property type="entry name" value="Thioredoxin-like"/>
    <property type="match status" value="1"/>
</dbReference>
<gene>
    <name evidence="2" type="ORF">QE367_000240</name>
</gene>
<dbReference type="PANTHER" id="PTHR13887:SF41">
    <property type="entry name" value="THIOREDOXIN SUPERFAMILY PROTEIN"/>
    <property type="match status" value="1"/>
</dbReference>
<dbReference type="Gene3D" id="3.40.30.10">
    <property type="entry name" value="Glutaredoxin"/>
    <property type="match status" value="1"/>
</dbReference>
<organism evidence="2 3">
    <name type="scientific">Microbacterium paludicola</name>
    <dbReference type="NCBI Taxonomy" id="300019"/>
    <lineage>
        <taxon>Bacteria</taxon>
        <taxon>Bacillati</taxon>
        <taxon>Actinomycetota</taxon>
        <taxon>Actinomycetes</taxon>
        <taxon>Micrococcales</taxon>
        <taxon>Microbacteriaceae</taxon>
        <taxon>Microbacterium</taxon>
    </lineage>
</organism>
<evidence type="ECO:0000313" key="3">
    <source>
        <dbReference type="Proteomes" id="UP001260188"/>
    </source>
</evidence>
<dbReference type="EMBL" id="JAVIZA010000001">
    <property type="protein sequence ID" value="MDR6166036.1"/>
    <property type="molecule type" value="Genomic_DNA"/>
</dbReference>
<proteinExistence type="predicted"/>
<dbReference type="CDD" id="cd03024">
    <property type="entry name" value="DsbA_FrnE"/>
    <property type="match status" value="1"/>
</dbReference>
<feature type="domain" description="DSBA-like thioredoxin" evidence="1">
    <location>
        <begin position="28"/>
        <end position="230"/>
    </location>
</feature>
<dbReference type="Proteomes" id="UP001260188">
    <property type="component" value="Unassembled WGS sequence"/>
</dbReference>